<dbReference type="AlphaFoldDB" id="A0A4Y2TQ96"/>
<evidence type="ECO:0000313" key="1">
    <source>
        <dbReference type="EMBL" id="GBO02708.1"/>
    </source>
</evidence>
<keyword evidence="2" id="KW-1185">Reference proteome</keyword>
<dbReference type="EMBL" id="BGPR01030288">
    <property type="protein sequence ID" value="GBO02708.1"/>
    <property type="molecule type" value="Genomic_DNA"/>
</dbReference>
<sequence length="76" mass="8558">GMGRHSVTEKSSHVHRTDSVTVMVIGIGAWGDILSLKSQPTFPESIMRRGSTLTQIWRKLKNSRRNKMSSMDQSKT</sequence>
<accession>A0A4Y2TQ96</accession>
<comment type="caution">
    <text evidence="1">The sequence shown here is derived from an EMBL/GenBank/DDBJ whole genome shotgun (WGS) entry which is preliminary data.</text>
</comment>
<feature type="non-terminal residue" evidence="1">
    <location>
        <position position="1"/>
    </location>
</feature>
<dbReference type="Proteomes" id="UP000499080">
    <property type="component" value="Unassembled WGS sequence"/>
</dbReference>
<proteinExistence type="predicted"/>
<organism evidence="1 2">
    <name type="scientific">Araneus ventricosus</name>
    <name type="common">Orbweaver spider</name>
    <name type="synonym">Epeira ventricosa</name>
    <dbReference type="NCBI Taxonomy" id="182803"/>
    <lineage>
        <taxon>Eukaryota</taxon>
        <taxon>Metazoa</taxon>
        <taxon>Ecdysozoa</taxon>
        <taxon>Arthropoda</taxon>
        <taxon>Chelicerata</taxon>
        <taxon>Arachnida</taxon>
        <taxon>Araneae</taxon>
        <taxon>Araneomorphae</taxon>
        <taxon>Entelegynae</taxon>
        <taxon>Araneoidea</taxon>
        <taxon>Araneidae</taxon>
        <taxon>Araneus</taxon>
    </lineage>
</organism>
<reference evidence="1 2" key="1">
    <citation type="journal article" date="2019" name="Sci. Rep.">
        <title>Orb-weaving spider Araneus ventricosus genome elucidates the spidroin gene catalogue.</title>
        <authorList>
            <person name="Kono N."/>
            <person name="Nakamura H."/>
            <person name="Ohtoshi R."/>
            <person name="Moran D.A.P."/>
            <person name="Shinohara A."/>
            <person name="Yoshida Y."/>
            <person name="Fujiwara M."/>
            <person name="Mori M."/>
            <person name="Tomita M."/>
            <person name="Arakawa K."/>
        </authorList>
    </citation>
    <scope>NUCLEOTIDE SEQUENCE [LARGE SCALE GENOMIC DNA]</scope>
</reference>
<gene>
    <name evidence="1" type="ORF">AVEN_188635_1</name>
</gene>
<name>A0A4Y2TQ96_ARAVE</name>
<evidence type="ECO:0000313" key="2">
    <source>
        <dbReference type="Proteomes" id="UP000499080"/>
    </source>
</evidence>
<protein>
    <submittedName>
        <fullName evidence="1">Uncharacterized protein</fullName>
    </submittedName>
</protein>